<dbReference type="Gene3D" id="2.60.120.560">
    <property type="entry name" value="Exo-inulinase, domain 1"/>
    <property type="match status" value="1"/>
</dbReference>
<gene>
    <name evidence="1" type="ORF">H8710_08165</name>
</gene>
<reference evidence="1" key="1">
    <citation type="submission" date="2020-08" db="EMBL/GenBank/DDBJ databases">
        <title>Genome public.</title>
        <authorList>
            <person name="Liu C."/>
            <person name="Sun Q."/>
        </authorList>
    </citation>
    <scope>NUCLEOTIDE SEQUENCE</scope>
    <source>
        <strain evidence="1">NSJ-33</strain>
    </source>
</reference>
<organism evidence="1 2">
    <name type="scientific">Fumia xinanensis</name>
    <dbReference type="NCBI Taxonomy" id="2763659"/>
    <lineage>
        <taxon>Bacteria</taxon>
        <taxon>Bacillati</taxon>
        <taxon>Bacillota</taxon>
        <taxon>Clostridia</taxon>
        <taxon>Eubacteriales</taxon>
        <taxon>Oscillospiraceae</taxon>
        <taxon>Fumia</taxon>
    </lineage>
</organism>
<dbReference type="Proteomes" id="UP000610760">
    <property type="component" value="Unassembled WGS sequence"/>
</dbReference>
<dbReference type="EMBL" id="JACRSV010000002">
    <property type="protein sequence ID" value="MBC8560038.1"/>
    <property type="molecule type" value="Genomic_DNA"/>
</dbReference>
<dbReference type="RefSeq" id="WP_249294999.1">
    <property type="nucleotide sequence ID" value="NZ_JACRSV010000002.1"/>
</dbReference>
<proteinExistence type="predicted"/>
<name>A0A926I2Y5_9FIRM</name>
<accession>A0A926I2Y5</accession>
<comment type="caution">
    <text evidence="1">The sequence shown here is derived from an EMBL/GenBank/DDBJ whole genome shotgun (WGS) entry which is preliminary data.</text>
</comment>
<protein>
    <submittedName>
        <fullName evidence="1">Uncharacterized protein</fullName>
    </submittedName>
</protein>
<sequence>MFYVFDNAVYPEKSELLFHDDFSGKVGDNWEVASGGWTIKNGVLLGCIRENRGGLIYSHEQFPGDVMLDFYGTLVSPCKNDLNFTFRAVGWDKFNNDASTGYIGGLGGWWTGRAGIEKYPDCRVQALTGAFQPESGREYHIQAGIIGDRCFLAVDNAVIVEMRDPEPICHPGSNRVGLGVYCSKAEFRDFKVLRPKYVHQKLCYPLPQF</sequence>
<evidence type="ECO:0000313" key="2">
    <source>
        <dbReference type="Proteomes" id="UP000610760"/>
    </source>
</evidence>
<dbReference type="AlphaFoldDB" id="A0A926I2Y5"/>
<evidence type="ECO:0000313" key="1">
    <source>
        <dbReference type="EMBL" id="MBC8560038.1"/>
    </source>
</evidence>
<keyword evidence="2" id="KW-1185">Reference proteome</keyword>